<dbReference type="OrthoDB" id="1839301at2759"/>
<feature type="compositionally biased region" description="Gly residues" evidence="1">
    <location>
        <begin position="386"/>
        <end position="400"/>
    </location>
</feature>
<proteinExistence type="predicted"/>
<sequence>MSRRGRERTRSSIPLEETESDNNVNITQLLRMLVEQNNNRGNGQSSSSRGPSNDDPQEKFRRQKPKEFSGTTDPLVAESWIKSMEITLISGILSFVILSEMASSLISNTNQVHFASVLAMDNAEMVAMFEALVASGLNGFLGCMSDIFETALIEFYQNASVRDGKVVSAVQGKLVEISEEIFARTFQLPVFRGVPSSENFTAKTVGRYIAINDKIFVENVEGLAGKSRVKKTPVKRAVSKKRPAVAVDEQVVKKKRTLKGKAAPSKAKLKLVSVALDAEPIQTIDPTSADDVDTNIEKVVADTAPLETDVGSPVVQKADEMEQWFNLSYEEIFAREAEKLVETGSDSDGETETVACGTVVEKQPGEGGSSSRPQPPPDDQDRPSGGSTGRGNRGGESGGDGGRRGDRSGSSKRRRPDSGGSGSGTGRITYGVMPRANYSR</sequence>
<gene>
    <name evidence="2" type="ORF">F511_16467</name>
</gene>
<organism evidence="2 3">
    <name type="scientific">Dorcoceras hygrometricum</name>
    <dbReference type="NCBI Taxonomy" id="472368"/>
    <lineage>
        <taxon>Eukaryota</taxon>
        <taxon>Viridiplantae</taxon>
        <taxon>Streptophyta</taxon>
        <taxon>Embryophyta</taxon>
        <taxon>Tracheophyta</taxon>
        <taxon>Spermatophyta</taxon>
        <taxon>Magnoliopsida</taxon>
        <taxon>eudicotyledons</taxon>
        <taxon>Gunneridae</taxon>
        <taxon>Pentapetalae</taxon>
        <taxon>asterids</taxon>
        <taxon>lamiids</taxon>
        <taxon>Lamiales</taxon>
        <taxon>Gesneriaceae</taxon>
        <taxon>Didymocarpoideae</taxon>
        <taxon>Trichosporeae</taxon>
        <taxon>Loxocarpinae</taxon>
        <taxon>Dorcoceras</taxon>
    </lineage>
</organism>
<evidence type="ECO:0000313" key="3">
    <source>
        <dbReference type="Proteomes" id="UP000250235"/>
    </source>
</evidence>
<dbReference type="EMBL" id="KQ990117">
    <property type="protein sequence ID" value="KZV53639.1"/>
    <property type="molecule type" value="Genomic_DNA"/>
</dbReference>
<evidence type="ECO:0000256" key="1">
    <source>
        <dbReference type="SAM" id="MobiDB-lite"/>
    </source>
</evidence>
<reference evidence="2 3" key="1">
    <citation type="journal article" date="2015" name="Proc. Natl. Acad. Sci. U.S.A.">
        <title>The resurrection genome of Boea hygrometrica: A blueprint for survival of dehydration.</title>
        <authorList>
            <person name="Xiao L."/>
            <person name="Yang G."/>
            <person name="Zhang L."/>
            <person name="Yang X."/>
            <person name="Zhao S."/>
            <person name="Ji Z."/>
            <person name="Zhou Q."/>
            <person name="Hu M."/>
            <person name="Wang Y."/>
            <person name="Chen M."/>
            <person name="Xu Y."/>
            <person name="Jin H."/>
            <person name="Xiao X."/>
            <person name="Hu G."/>
            <person name="Bao F."/>
            <person name="Hu Y."/>
            <person name="Wan P."/>
            <person name="Li L."/>
            <person name="Deng X."/>
            <person name="Kuang T."/>
            <person name="Xiang C."/>
            <person name="Zhu J.K."/>
            <person name="Oliver M.J."/>
            <person name="He Y."/>
        </authorList>
    </citation>
    <scope>NUCLEOTIDE SEQUENCE [LARGE SCALE GENOMIC DNA]</scope>
    <source>
        <strain evidence="3">cv. XS01</strain>
    </source>
</reference>
<dbReference type="AlphaFoldDB" id="A0A2Z7D5K1"/>
<evidence type="ECO:0000313" key="2">
    <source>
        <dbReference type="EMBL" id="KZV53639.1"/>
    </source>
</evidence>
<feature type="region of interest" description="Disordered" evidence="1">
    <location>
        <begin position="1"/>
        <end position="71"/>
    </location>
</feature>
<dbReference type="Proteomes" id="UP000250235">
    <property type="component" value="Unassembled WGS sequence"/>
</dbReference>
<protein>
    <submittedName>
        <fullName evidence="2">Uncharacterized protein</fullName>
    </submittedName>
</protein>
<name>A0A2Z7D5K1_9LAMI</name>
<feature type="compositionally biased region" description="Low complexity" evidence="1">
    <location>
        <begin position="36"/>
        <end position="54"/>
    </location>
</feature>
<accession>A0A2Z7D5K1</accession>
<keyword evidence="3" id="KW-1185">Reference proteome</keyword>
<feature type="region of interest" description="Disordered" evidence="1">
    <location>
        <begin position="359"/>
        <end position="440"/>
    </location>
</feature>